<feature type="transmembrane region" description="Helical" evidence="1">
    <location>
        <begin position="156"/>
        <end position="177"/>
    </location>
</feature>
<reference evidence="2 3" key="1">
    <citation type="submission" date="2010-08" db="EMBL/GenBank/DDBJ databases">
        <title>Complete sequence of Gallionella capsiferriformans ES-2.</title>
        <authorList>
            <consortium name="US DOE Joint Genome Institute"/>
            <person name="Lucas S."/>
            <person name="Copeland A."/>
            <person name="Lapidus A."/>
            <person name="Cheng J.-F."/>
            <person name="Bruce D."/>
            <person name="Goodwin L."/>
            <person name="Pitluck S."/>
            <person name="Chertkov O."/>
            <person name="Davenport K.W."/>
            <person name="Detter J.C."/>
            <person name="Han C."/>
            <person name="Tapia R."/>
            <person name="Land M."/>
            <person name="Hauser L."/>
            <person name="Chang Y.-J."/>
            <person name="Jeffries C."/>
            <person name="Kyrpides N."/>
            <person name="Ivanova N."/>
            <person name="Mikhailova N."/>
            <person name="Shelobolina E.S."/>
            <person name="Picardal F."/>
            <person name="Roden E."/>
            <person name="Emerson D."/>
            <person name="Woyke T."/>
        </authorList>
    </citation>
    <scope>NUCLEOTIDE SEQUENCE [LARGE SCALE GENOMIC DNA]</scope>
    <source>
        <strain evidence="2 3">ES-2</strain>
    </source>
</reference>
<sequence length="188" mass="20418">MNNIQIKKSAILVALVALMAFTRMHHFGSGLHLPDASLAVFLLAGAVMASPLFFGVLLAEAALLDFTAVTQFGVSDYCMTPAYGFLIPTYAVLWFAGRYYAGMHQNTLRSLGWFSAISLAAVNVAFVISNASFYLFSDRYVGMSAMQYASEVTQYYVPYVSGAVIYLIPAAMLYVVFARSAATDAKHA</sequence>
<name>D9SJK9_GALCS</name>
<dbReference type="STRING" id="395494.Galf_0313"/>
<gene>
    <name evidence="2" type="ordered locus">Galf_0313</name>
</gene>
<dbReference type="EMBL" id="CP002159">
    <property type="protein sequence ID" value="ADL54358.1"/>
    <property type="molecule type" value="Genomic_DNA"/>
</dbReference>
<dbReference type="OrthoDB" id="9787530at2"/>
<evidence type="ECO:0008006" key="4">
    <source>
        <dbReference type="Google" id="ProtNLM"/>
    </source>
</evidence>
<keyword evidence="3" id="KW-1185">Reference proteome</keyword>
<evidence type="ECO:0000313" key="2">
    <source>
        <dbReference type="EMBL" id="ADL54358.1"/>
    </source>
</evidence>
<keyword evidence="1" id="KW-0812">Transmembrane</keyword>
<dbReference type="eggNOG" id="ENOG5031HBY">
    <property type="taxonomic scope" value="Bacteria"/>
</dbReference>
<dbReference type="RefSeq" id="WP_013292301.1">
    <property type="nucleotide sequence ID" value="NC_014394.1"/>
</dbReference>
<keyword evidence="1" id="KW-1133">Transmembrane helix</keyword>
<feature type="transmembrane region" description="Helical" evidence="1">
    <location>
        <begin position="113"/>
        <end position="136"/>
    </location>
</feature>
<dbReference type="KEGG" id="gca:Galf_0313"/>
<evidence type="ECO:0000313" key="3">
    <source>
        <dbReference type="Proteomes" id="UP000001235"/>
    </source>
</evidence>
<protein>
    <recommendedName>
        <fullName evidence="4">Transmembrane protein</fullName>
    </recommendedName>
</protein>
<accession>D9SJK9</accession>
<proteinExistence type="predicted"/>
<feature type="transmembrane region" description="Helical" evidence="1">
    <location>
        <begin position="6"/>
        <end position="24"/>
    </location>
</feature>
<keyword evidence="1" id="KW-0472">Membrane</keyword>
<organism evidence="2 3">
    <name type="scientific">Gallionella capsiferriformans (strain ES-2)</name>
    <name type="common">Gallionella ferruginea capsiferriformans (strain ES-2)</name>
    <dbReference type="NCBI Taxonomy" id="395494"/>
    <lineage>
        <taxon>Bacteria</taxon>
        <taxon>Pseudomonadati</taxon>
        <taxon>Pseudomonadota</taxon>
        <taxon>Betaproteobacteria</taxon>
        <taxon>Nitrosomonadales</taxon>
        <taxon>Gallionellaceae</taxon>
        <taxon>Gallionella</taxon>
    </lineage>
</organism>
<dbReference type="AlphaFoldDB" id="D9SJK9"/>
<evidence type="ECO:0000256" key="1">
    <source>
        <dbReference type="SAM" id="Phobius"/>
    </source>
</evidence>
<dbReference type="HOGENOM" id="CLU_086387_1_0_4"/>
<feature type="transmembrane region" description="Helical" evidence="1">
    <location>
        <begin position="82"/>
        <end position="101"/>
    </location>
</feature>
<dbReference type="Proteomes" id="UP000001235">
    <property type="component" value="Chromosome"/>
</dbReference>
<feature type="transmembrane region" description="Helical" evidence="1">
    <location>
        <begin position="36"/>
        <end position="62"/>
    </location>
</feature>